<evidence type="ECO:0000313" key="3">
    <source>
        <dbReference type="Proteomes" id="UP000605992"/>
    </source>
</evidence>
<dbReference type="Proteomes" id="UP000605992">
    <property type="component" value="Unassembled WGS sequence"/>
</dbReference>
<evidence type="ECO:0000256" key="1">
    <source>
        <dbReference type="SAM" id="MobiDB-lite"/>
    </source>
</evidence>
<organism evidence="2 3">
    <name type="scientific">Planotetraspora thailandica</name>
    <dbReference type="NCBI Taxonomy" id="487172"/>
    <lineage>
        <taxon>Bacteria</taxon>
        <taxon>Bacillati</taxon>
        <taxon>Actinomycetota</taxon>
        <taxon>Actinomycetes</taxon>
        <taxon>Streptosporangiales</taxon>
        <taxon>Streptosporangiaceae</taxon>
        <taxon>Planotetraspora</taxon>
    </lineage>
</organism>
<reference evidence="2" key="1">
    <citation type="submission" date="2021-01" db="EMBL/GenBank/DDBJ databases">
        <title>Whole genome shotgun sequence of Planotetraspora thailandica NBRC 104271.</title>
        <authorList>
            <person name="Komaki H."/>
            <person name="Tamura T."/>
        </authorList>
    </citation>
    <scope>NUCLEOTIDE SEQUENCE</scope>
    <source>
        <strain evidence="2">NBRC 104271</strain>
    </source>
</reference>
<dbReference type="EMBL" id="BOOR01000033">
    <property type="protein sequence ID" value="GII56108.1"/>
    <property type="molecule type" value="Genomic_DNA"/>
</dbReference>
<gene>
    <name evidence="2" type="ORF">Pth03_44970</name>
</gene>
<dbReference type="AlphaFoldDB" id="A0A8J3V3H3"/>
<proteinExistence type="predicted"/>
<sequence length="112" mass="12566">MRLNDESLARKGPHMRRPRDATDQRRQPYPNSGYGAPTGIRRRCTTASRPLRVPRVTPAPREMRGEPRITGVWHTGVQDTPEVLVMPGSDALATCHGVSSPRWGVEPEWTVE</sequence>
<name>A0A8J3V3H3_9ACTN</name>
<feature type="region of interest" description="Disordered" evidence="1">
    <location>
        <begin position="1"/>
        <end position="75"/>
    </location>
</feature>
<keyword evidence="3" id="KW-1185">Reference proteome</keyword>
<comment type="caution">
    <text evidence="2">The sequence shown here is derived from an EMBL/GenBank/DDBJ whole genome shotgun (WGS) entry which is preliminary data.</text>
</comment>
<protein>
    <submittedName>
        <fullName evidence="2">Uncharacterized protein</fullName>
    </submittedName>
</protein>
<accession>A0A8J3V3H3</accession>
<evidence type="ECO:0000313" key="2">
    <source>
        <dbReference type="EMBL" id="GII56108.1"/>
    </source>
</evidence>